<evidence type="ECO:0000256" key="2">
    <source>
        <dbReference type="ARBA" id="ARBA00022980"/>
    </source>
</evidence>
<dbReference type="PANTHER" id="PTHR10746:SF6">
    <property type="entry name" value="LARGE RIBOSOMAL SUBUNIT PROTEIN UL4M"/>
    <property type="match status" value="1"/>
</dbReference>
<dbReference type="PANTHER" id="PTHR10746">
    <property type="entry name" value="50S RIBOSOMAL PROTEIN L4"/>
    <property type="match status" value="1"/>
</dbReference>
<keyword evidence="2" id="KW-0689">Ribosomal protein</keyword>
<organism evidence="5">
    <name type="scientific">marine metagenome</name>
    <dbReference type="NCBI Taxonomy" id="408172"/>
    <lineage>
        <taxon>unclassified sequences</taxon>
        <taxon>metagenomes</taxon>
        <taxon>ecological metagenomes</taxon>
    </lineage>
</organism>
<evidence type="ECO:0000256" key="4">
    <source>
        <dbReference type="SAM" id="MobiDB-lite"/>
    </source>
</evidence>
<evidence type="ECO:0000313" key="5">
    <source>
        <dbReference type="EMBL" id="SVB33786.1"/>
    </source>
</evidence>
<evidence type="ECO:0000256" key="3">
    <source>
        <dbReference type="ARBA" id="ARBA00023274"/>
    </source>
</evidence>
<dbReference type="HAMAP" id="MF_01328_B">
    <property type="entry name" value="Ribosomal_uL4_B"/>
    <property type="match status" value="1"/>
</dbReference>
<evidence type="ECO:0008006" key="6">
    <source>
        <dbReference type="Google" id="ProtNLM"/>
    </source>
</evidence>
<accession>A0A382D5J6</accession>
<evidence type="ECO:0000256" key="1">
    <source>
        <dbReference type="ARBA" id="ARBA00010528"/>
    </source>
</evidence>
<feature type="compositionally biased region" description="Basic residues" evidence="4">
    <location>
        <begin position="50"/>
        <end position="70"/>
    </location>
</feature>
<dbReference type="InterPro" id="IPR023574">
    <property type="entry name" value="Ribosomal_uL4_dom_sf"/>
</dbReference>
<dbReference type="GO" id="GO:0003735">
    <property type="term" value="F:structural constituent of ribosome"/>
    <property type="evidence" value="ECO:0007669"/>
    <property type="project" value="InterPro"/>
</dbReference>
<dbReference type="EMBL" id="UINC01037782">
    <property type="protein sequence ID" value="SVB33786.1"/>
    <property type="molecule type" value="Genomic_DNA"/>
</dbReference>
<dbReference type="SUPFAM" id="SSF52166">
    <property type="entry name" value="Ribosomal protein L4"/>
    <property type="match status" value="1"/>
</dbReference>
<gene>
    <name evidence="5" type="ORF">METZ01_LOCUS186640</name>
</gene>
<dbReference type="Pfam" id="PF00573">
    <property type="entry name" value="Ribosomal_L4"/>
    <property type="match status" value="1"/>
</dbReference>
<dbReference type="AlphaFoldDB" id="A0A382D5J6"/>
<dbReference type="GO" id="GO:0006412">
    <property type="term" value="P:translation"/>
    <property type="evidence" value="ECO:0007669"/>
    <property type="project" value="InterPro"/>
</dbReference>
<proteinExistence type="inferred from homology"/>
<sequence length="208" mass="22487">MKLDVLKIDGSKAGNITADKTVFGIEPNAAVVRQAVLAEMTNMRQGTHASKNRAKVRGGGKKPFKQKGRGVARAGTIRSPLWKGGGTVFGPEPHGYNHKLPKKVSRLARRSVLSNKAAEGKLVVVDDFTLTSHKTSDFISVLTKLDLQNKKITLLVTGMDENLDKASRNLQDVYLVEAAKVSTYDIIDCDTLVVDKASMTVLTDILAG</sequence>
<protein>
    <recommendedName>
        <fullName evidence="6">50S ribosomal protein L4</fullName>
    </recommendedName>
</protein>
<comment type="similarity">
    <text evidence="1">Belongs to the universal ribosomal protein uL4 family.</text>
</comment>
<dbReference type="GO" id="GO:0005840">
    <property type="term" value="C:ribosome"/>
    <property type="evidence" value="ECO:0007669"/>
    <property type="project" value="UniProtKB-KW"/>
</dbReference>
<dbReference type="Gene3D" id="3.40.1370.10">
    <property type="match status" value="1"/>
</dbReference>
<dbReference type="NCBIfam" id="TIGR03953">
    <property type="entry name" value="rplD_bact"/>
    <property type="match status" value="1"/>
</dbReference>
<dbReference type="GO" id="GO:1990904">
    <property type="term" value="C:ribonucleoprotein complex"/>
    <property type="evidence" value="ECO:0007669"/>
    <property type="project" value="UniProtKB-KW"/>
</dbReference>
<reference evidence="5" key="1">
    <citation type="submission" date="2018-05" db="EMBL/GenBank/DDBJ databases">
        <authorList>
            <person name="Lanie J.A."/>
            <person name="Ng W.-L."/>
            <person name="Kazmierczak K.M."/>
            <person name="Andrzejewski T.M."/>
            <person name="Davidsen T.M."/>
            <person name="Wayne K.J."/>
            <person name="Tettelin H."/>
            <person name="Glass J.I."/>
            <person name="Rusch D."/>
            <person name="Podicherti R."/>
            <person name="Tsui H.-C.T."/>
            <person name="Winkler M.E."/>
        </authorList>
    </citation>
    <scope>NUCLEOTIDE SEQUENCE</scope>
</reference>
<dbReference type="InterPro" id="IPR013005">
    <property type="entry name" value="Ribosomal_uL4-like"/>
</dbReference>
<dbReference type="InterPro" id="IPR002136">
    <property type="entry name" value="Ribosomal_uL4"/>
</dbReference>
<feature type="region of interest" description="Disordered" evidence="4">
    <location>
        <begin position="46"/>
        <end position="70"/>
    </location>
</feature>
<name>A0A382D5J6_9ZZZZ</name>
<keyword evidence="3" id="KW-0687">Ribonucleoprotein</keyword>